<keyword evidence="1" id="KW-0812">Transmembrane</keyword>
<reference evidence="2 3" key="1">
    <citation type="submission" date="2019-04" db="EMBL/GenBank/DDBJ databases">
        <title>Fungal friends and foes A comparative genomics study of 23 Aspergillus species from section Flavi.</title>
        <authorList>
            <consortium name="DOE Joint Genome Institute"/>
            <person name="Kjaerbolling I."/>
            <person name="Vesth T.C."/>
            <person name="Frisvad J.C."/>
            <person name="Nybo J.L."/>
            <person name="Theobald S."/>
            <person name="Kildgaard S."/>
            <person name="Petersen T.I."/>
            <person name="Kuo A."/>
            <person name="Sato A."/>
            <person name="Lyhne E.K."/>
            <person name="Kogle M.E."/>
            <person name="Wiebenga A."/>
            <person name="Kun R.S."/>
            <person name="Lubbers R.J."/>
            <person name="Makela M.R."/>
            <person name="Barry K."/>
            <person name="Chovatia M."/>
            <person name="Clum A."/>
            <person name="Daum C."/>
            <person name="Haridas S."/>
            <person name="He G."/>
            <person name="LaButti K."/>
            <person name="Lipzen A."/>
            <person name="Mondo S."/>
            <person name="Pangilinan J."/>
            <person name="Riley R."/>
            <person name="Salamov A."/>
            <person name="Simmons B.A."/>
            <person name="Magnuson J.K."/>
            <person name="Henrissat B."/>
            <person name="Mortensen U.H."/>
            <person name="Larsen T.O."/>
            <person name="De vries R.P."/>
            <person name="Grigoriev I.V."/>
            <person name="Machida M."/>
            <person name="Baker S.E."/>
            <person name="Andersen M.R."/>
        </authorList>
    </citation>
    <scope>NUCLEOTIDE SEQUENCE [LARGE SCALE GENOMIC DNA]</scope>
    <source>
        <strain evidence="2 3">CBS 117635</strain>
    </source>
</reference>
<keyword evidence="3" id="KW-1185">Reference proteome</keyword>
<dbReference type="AlphaFoldDB" id="A0A5N6IWE0"/>
<name>A0A5N6IWE0_9EURO</name>
<keyword evidence="1" id="KW-1133">Transmembrane helix</keyword>
<evidence type="ECO:0000256" key="1">
    <source>
        <dbReference type="SAM" id="Phobius"/>
    </source>
</evidence>
<keyword evidence="1" id="KW-0472">Membrane</keyword>
<evidence type="ECO:0000313" key="3">
    <source>
        <dbReference type="Proteomes" id="UP000326289"/>
    </source>
</evidence>
<evidence type="ECO:0000313" key="2">
    <source>
        <dbReference type="EMBL" id="KAB8270992.1"/>
    </source>
</evidence>
<accession>A0A5N6IWE0</accession>
<feature type="transmembrane region" description="Helical" evidence="1">
    <location>
        <begin position="36"/>
        <end position="57"/>
    </location>
</feature>
<sequence length="60" mass="6814">MTLGSARKPEVELCIPILSAIFPYYTESIGHCVERLLFLTLLQPLFTTYLILSLPYLPLT</sequence>
<gene>
    <name evidence="2" type="ORF">BDV30DRAFT_214257</name>
</gene>
<organism evidence="2 3">
    <name type="scientific">Aspergillus minisclerotigenes</name>
    <dbReference type="NCBI Taxonomy" id="656917"/>
    <lineage>
        <taxon>Eukaryota</taxon>
        <taxon>Fungi</taxon>
        <taxon>Dikarya</taxon>
        <taxon>Ascomycota</taxon>
        <taxon>Pezizomycotina</taxon>
        <taxon>Eurotiomycetes</taxon>
        <taxon>Eurotiomycetidae</taxon>
        <taxon>Eurotiales</taxon>
        <taxon>Aspergillaceae</taxon>
        <taxon>Aspergillus</taxon>
        <taxon>Aspergillus subgen. Circumdati</taxon>
    </lineage>
</organism>
<dbReference type="Proteomes" id="UP000326289">
    <property type="component" value="Unassembled WGS sequence"/>
</dbReference>
<proteinExistence type="predicted"/>
<protein>
    <submittedName>
        <fullName evidence="2">Uncharacterized protein</fullName>
    </submittedName>
</protein>
<dbReference type="EMBL" id="ML732822">
    <property type="protein sequence ID" value="KAB8270992.1"/>
    <property type="molecule type" value="Genomic_DNA"/>
</dbReference>